<feature type="compositionally biased region" description="Gly residues" evidence="1">
    <location>
        <begin position="578"/>
        <end position="587"/>
    </location>
</feature>
<feature type="region of interest" description="Disordered" evidence="1">
    <location>
        <begin position="464"/>
        <end position="513"/>
    </location>
</feature>
<evidence type="ECO:0000313" key="2">
    <source>
        <dbReference type="EMBL" id="CAK0791602.1"/>
    </source>
</evidence>
<evidence type="ECO:0000313" key="3">
    <source>
        <dbReference type="Proteomes" id="UP001189429"/>
    </source>
</evidence>
<evidence type="ECO:0000256" key="1">
    <source>
        <dbReference type="SAM" id="MobiDB-lite"/>
    </source>
</evidence>
<organism evidence="2 3">
    <name type="scientific">Prorocentrum cordatum</name>
    <dbReference type="NCBI Taxonomy" id="2364126"/>
    <lineage>
        <taxon>Eukaryota</taxon>
        <taxon>Sar</taxon>
        <taxon>Alveolata</taxon>
        <taxon>Dinophyceae</taxon>
        <taxon>Prorocentrales</taxon>
        <taxon>Prorocentraceae</taxon>
        <taxon>Prorocentrum</taxon>
    </lineage>
</organism>
<feature type="region of interest" description="Disordered" evidence="1">
    <location>
        <begin position="372"/>
        <end position="401"/>
    </location>
</feature>
<name>A0ABN9PFD6_9DINO</name>
<dbReference type="EMBL" id="CAUYUJ010000618">
    <property type="protein sequence ID" value="CAK0791602.1"/>
    <property type="molecule type" value="Genomic_DNA"/>
</dbReference>
<sequence>AGGPPARLAAGMGFFACLRGGGREDREPDAGDVRTPTMPCRRTPPAGRRRADRGAASGPGRPHRPGGGGLGDAGGGACFPVRVPDGCVPGQSIRVEAPSGGLVDVVLPPRCQPGQELLVRPSGAPTEPDPRRERLSEFVEMVRLTLSATKSSTRSLRERLSEEVEMQKVLWKSAAKPTLRGAAADKLLHIQALVLLAAEMGEVQQLVAALEEAKQVCGVSPSLEHAARELCSSEEAALTWRCLLDSLVASDVEGSQVWLEQAKAFGLSVPDDLVSTLEDLACAGAEGQCAGGPVTVTARPSGRRRPRDGPGQSSEGGQAPPAEGGQSAEVERRLRFAVEAGEHALLAEAVAEAEAAGLGHTEAAQQAASLLREGGGGAPAGPRGAGPDAGAPGAAGAGAEDLGGRSARELLEAALVVGRPGAGGGCEQHLRLELLEALEECRRRCLDTAGCTTREDLIGLLRGGRAGADPRATPRSAGAALGGPGAAAGGRLAQEHRPPAHSRAGDFGGLVPPRELHRVGAPCAAVPLRQPAGKGPVAARPADDLQPRRPRRGGRAAGRLPEGGHGDASGQDAESRATGGGEGGVPEGQGLEAFDLVNSTLR</sequence>
<dbReference type="Proteomes" id="UP001189429">
    <property type="component" value="Unassembled WGS sequence"/>
</dbReference>
<feature type="region of interest" description="Disordered" evidence="1">
    <location>
        <begin position="291"/>
        <end position="329"/>
    </location>
</feature>
<feature type="compositionally biased region" description="Low complexity" evidence="1">
    <location>
        <begin position="34"/>
        <end position="46"/>
    </location>
</feature>
<gene>
    <name evidence="2" type="ORF">PCOR1329_LOCUS2449</name>
</gene>
<feature type="non-terminal residue" evidence="2">
    <location>
        <position position="1"/>
    </location>
</feature>
<protein>
    <submittedName>
        <fullName evidence="2">Uncharacterized protein</fullName>
    </submittedName>
</protein>
<feature type="region of interest" description="Disordered" evidence="1">
    <location>
        <begin position="527"/>
        <end position="602"/>
    </location>
</feature>
<accession>A0ABN9PFD6</accession>
<feature type="compositionally biased region" description="Basic and acidic residues" evidence="1">
    <location>
        <begin position="21"/>
        <end position="32"/>
    </location>
</feature>
<reference evidence="2" key="1">
    <citation type="submission" date="2023-10" db="EMBL/GenBank/DDBJ databases">
        <authorList>
            <person name="Chen Y."/>
            <person name="Shah S."/>
            <person name="Dougan E. K."/>
            <person name="Thang M."/>
            <person name="Chan C."/>
        </authorList>
    </citation>
    <scope>NUCLEOTIDE SEQUENCE [LARGE SCALE GENOMIC DNA]</scope>
</reference>
<keyword evidence="3" id="KW-1185">Reference proteome</keyword>
<feature type="compositionally biased region" description="Low complexity" evidence="1">
    <location>
        <begin position="380"/>
        <end position="400"/>
    </location>
</feature>
<proteinExistence type="predicted"/>
<comment type="caution">
    <text evidence="2">The sequence shown here is derived from an EMBL/GenBank/DDBJ whole genome shotgun (WGS) entry which is preliminary data.</text>
</comment>
<feature type="region of interest" description="Disordered" evidence="1">
    <location>
        <begin position="18"/>
        <end position="71"/>
    </location>
</feature>